<proteinExistence type="predicted"/>
<organism evidence="2 3">
    <name type="scientific">Rhodocollybia butyracea</name>
    <dbReference type="NCBI Taxonomy" id="206335"/>
    <lineage>
        <taxon>Eukaryota</taxon>
        <taxon>Fungi</taxon>
        <taxon>Dikarya</taxon>
        <taxon>Basidiomycota</taxon>
        <taxon>Agaricomycotina</taxon>
        <taxon>Agaricomycetes</taxon>
        <taxon>Agaricomycetidae</taxon>
        <taxon>Agaricales</taxon>
        <taxon>Marasmiineae</taxon>
        <taxon>Omphalotaceae</taxon>
        <taxon>Rhodocollybia</taxon>
    </lineage>
</organism>
<dbReference type="OrthoDB" id="2548253at2759"/>
<protein>
    <submittedName>
        <fullName evidence="2">Uncharacterized protein</fullName>
    </submittedName>
</protein>
<keyword evidence="1" id="KW-0472">Membrane</keyword>
<gene>
    <name evidence="2" type="ORF">BDP27DRAFT_1447502</name>
</gene>
<keyword evidence="1" id="KW-0812">Transmembrane</keyword>
<comment type="caution">
    <text evidence="2">The sequence shown here is derived from an EMBL/GenBank/DDBJ whole genome shotgun (WGS) entry which is preliminary data.</text>
</comment>
<accession>A0A9P5PUY0</accession>
<keyword evidence="1" id="KW-1133">Transmembrane helix</keyword>
<reference evidence="2" key="1">
    <citation type="submission" date="2020-11" db="EMBL/GenBank/DDBJ databases">
        <authorList>
            <consortium name="DOE Joint Genome Institute"/>
            <person name="Ahrendt S."/>
            <person name="Riley R."/>
            <person name="Andreopoulos W."/>
            <person name="Labutti K."/>
            <person name="Pangilinan J."/>
            <person name="Ruiz-Duenas F.J."/>
            <person name="Barrasa J.M."/>
            <person name="Sanchez-Garcia M."/>
            <person name="Camarero S."/>
            <person name="Miyauchi S."/>
            <person name="Serrano A."/>
            <person name="Linde D."/>
            <person name="Babiker R."/>
            <person name="Drula E."/>
            <person name="Ayuso-Fernandez I."/>
            <person name="Pacheco R."/>
            <person name="Padilla G."/>
            <person name="Ferreira P."/>
            <person name="Barriuso J."/>
            <person name="Kellner H."/>
            <person name="Castanera R."/>
            <person name="Alfaro M."/>
            <person name="Ramirez L."/>
            <person name="Pisabarro A.G."/>
            <person name="Kuo A."/>
            <person name="Tritt A."/>
            <person name="Lipzen A."/>
            <person name="He G."/>
            <person name="Yan M."/>
            <person name="Ng V."/>
            <person name="Cullen D."/>
            <person name="Martin F."/>
            <person name="Rosso M.-N."/>
            <person name="Henrissat B."/>
            <person name="Hibbett D."/>
            <person name="Martinez A.T."/>
            <person name="Grigoriev I.V."/>
        </authorList>
    </citation>
    <scope>NUCLEOTIDE SEQUENCE</scope>
    <source>
        <strain evidence="2">AH 40177</strain>
    </source>
</reference>
<dbReference type="Proteomes" id="UP000772434">
    <property type="component" value="Unassembled WGS sequence"/>
</dbReference>
<evidence type="ECO:0000313" key="2">
    <source>
        <dbReference type="EMBL" id="KAF9069793.1"/>
    </source>
</evidence>
<name>A0A9P5PUY0_9AGAR</name>
<evidence type="ECO:0000313" key="3">
    <source>
        <dbReference type="Proteomes" id="UP000772434"/>
    </source>
</evidence>
<dbReference type="EMBL" id="JADNRY010000047">
    <property type="protein sequence ID" value="KAF9069793.1"/>
    <property type="molecule type" value="Genomic_DNA"/>
</dbReference>
<keyword evidence="3" id="KW-1185">Reference proteome</keyword>
<feature type="transmembrane region" description="Helical" evidence="1">
    <location>
        <begin position="28"/>
        <end position="49"/>
    </location>
</feature>
<evidence type="ECO:0000256" key="1">
    <source>
        <dbReference type="SAM" id="Phobius"/>
    </source>
</evidence>
<dbReference type="AlphaFoldDB" id="A0A9P5PUY0"/>
<sequence length="833" mass="94527">MSSEEHVAELSSISLQGPRKKYRVDSRLLVKCFYILFTRATFFIGLSVITRHLWSTLVHINSETKVLLSNPNRKLYQNQTLDQVTDRSLVVQPLIGEDQYFDIGVTIWARASVEEEREWLKNMGKNVSEIGGRRDSALMDGPVQLNSFGAKSIWSELLYTNSSELQPFTTTTVDALFKIIHSDVAFRQVRLSDASSTTINFSISAEYHRDWKESWGMGRDGLKAAFTILPTSPSPLDNLKTYSSWIHKSAITPKRARPFPLGSEGKDRDSLRDEAMDLLSFVMPLVQLFQTPHPCWNDSDSFPSIFKYSSFTQVPYVISRTHIQIVKELKVMNFDSFNKSHHILKSAECGKSLKLSEIEEHHKRPNLWHSSADSLKWVTSCHRDYHSTGNLETLFELGIPLDDGSNRTEWAYAPYLEASEYGLGPKDFSPVPMIPICNSSLDKPFPPNPFLDPLDFNISDSNLDIIWLITYSGISLSKRTMFDSMNSLIVPQNSDSTPDSESNYKQIMVQDEIDQRNSIFGLHRESSTHPRRRLLLNVLSKSLLVISGAFDALYWYTRSTSAFISVPGTLLLVVASLVNCEFIIQGRSAWSALQYLLPPSNEMSIFDTIRSGGARSRRLQSLIHIIRFLMVAFIPLQAIWMSMVALRIELAWPSGSEDTLLRRIIPTIRRLRPNRQERSSERLEKFTMRWRSRLAMIASLFIAYHFMLPRIPNIAAQLHPDPDSSVLEAKMLYRDLIMKQSIVDPLFVSGKVCQLVLNSSSGFFAGSYRISAMIKVIALTLDTLHFVSWVVGQPESRGGMDAAFVIYMALMIIEGWQAASLPRAANDVDDDED</sequence>